<sequence length="1035" mass="119072">METIKKIYPFNENILITDSQNKVWVMGENKYRRIGFGEKDKPIYTPIYSGIIFDTDEEVKKYHVYGNLMSIYTSKGRLYISRIKNKQATNSRSRILNLGGSRNGIITSGRASPIASPRIVSRPSSLLASPSSLLASPIASPRVSSRRRLLASPIMNRSARNSGSSFDEQTDSNDYIDVNDVIGVNLESPNTNDDTMTSTVGTSENELEKKLEDHVTHNNTENSNVDVEKYNDSIDENDSESDENSEVDPNENDHPIESVRNTRQRRREIVGVLMPSSNILLLSDRLDRGSTDFRLNDDEESDDEESDDEESDDEESDDEESDDGSDEDENIFENIGFYHAVCGESSTKQQNKEGMDLLEEDVEDVVYTAETILFKKDGKIYFFNRNLTPKKVIFNNLAISSIRVEKSHYTYYQLVFPFDYQKLVFKNNFIYLKSGSFHHIIAAYGITVIDDVDCNLIWLYFKTDFDATEEDIYYIEVEAAVYVKNGNSVHKYCHKIKNIKQFVDNDCKSFIIPTNDGFDHVLFCIKNDGVYFDHGYLKKEIQYDELLPYVIDMNSFLDSQLVIVDTDNPKRYIAKGSTLFFNIHGLICYKLMNSGLVYYDSSNTLYYLTNVTLNENVYGTMEIEKITTKYETFYIYMFNNLPSPITNIEFTNNLIVIQSENKYYYHTIDTENFKVDKFTEITIKNDTANVDLVCKHYIVRNRKDFENNVTLSISTSSNKLEKLMNIIEMLRGNTNFEINFMKGKDIISYGDGPKREFMEAAIIDFSEKYFIKHNTCCEFNMEEMKKFNEDELVVIGSMLHAVICHSNNHLPVRLPLPLVSTILKKKPTIVELEYFVKLEDPDAFAGLNPFKDDVDIIRTFGYDTYEDCLKSLCKYYHNVETNGAIENMCKLIAKGFKDYHDVKNVSIMNMPTLDYYLSGDYTIDRELLIKNLSICDGTVHYSKNEKSSYTDLIINTIKNLPEEKLAILLKNWSGTSVVKKSYKYQIVIEENTKSDIHFATCSIDLTISEKLFKNSDTKGLLIELLTTPIDFMIDP</sequence>
<dbReference type="KEGG" id="vg:80517177"/>
<name>A0A6N1NLE6_9VIRU</name>
<dbReference type="SUPFAM" id="SSF56204">
    <property type="entry name" value="Hect, E3 ligase catalytic domain"/>
    <property type="match status" value="1"/>
</dbReference>
<dbReference type="EMBL" id="MF405918">
    <property type="protein sequence ID" value="QKU33877.1"/>
    <property type="molecule type" value="Genomic_DNA"/>
</dbReference>
<feature type="compositionally biased region" description="Basic and acidic residues" evidence="1">
    <location>
        <begin position="206"/>
        <end position="216"/>
    </location>
</feature>
<feature type="region of interest" description="Disordered" evidence="1">
    <location>
        <begin position="289"/>
        <end position="329"/>
    </location>
</feature>
<accession>A0A6N1NLE6</accession>
<evidence type="ECO:0000256" key="1">
    <source>
        <dbReference type="SAM" id="MobiDB-lite"/>
    </source>
</evidence>
<feature type="region of interest" description="Disordered" evidence="1">
    <location>
        <begin position="154"/>
        <end position="263"/>
    </location>
</feature>
<dbReference type="GeneID" id="80517177"/>
<dbReference type="InterPro" id="IPR035983">
    <property type="entry name" value="Hect_E3_ubiquitin_ligase"/>
</dbReference>
<dbReference type="InterPro" id="IPR009091">
    <property type="entry name" value="RCC1/BLIP-II"/>
</dbReference>
<dbReference type="RefSeq" id="YP_010780486.1">
    <property type="nucleotide sequence ID" value="NC_075038.1"/>
</dbReference>
<protein>
    <submittedName>
        <fullName evidence="2">Uncharacterized protein</fullName>
    </submittedName>
</protein>
<feature type="compositionally biased region" description="Polar residues" evidence="1">
    <location>
        <begin position="158"/>
        <end position="167"/>
    </location>
</feature>
<feature type="compositionally biased region" description="Polar residues" evidence="1">
    <location>
        <begin position="187"/>
        <end position="204"/>
    </location>
</feature>
<organism evidence="2">
    <name type="scientific">Tupanvirus deep ocean</name>
    <dbReference type="NCBI Taxonomy" id="2126984"/>
    <lineage>
        <taxon>Viruses</taxon>
        <taxon>Varidnaviria</taxon>
        <taxon>Bamfordvirae</taxon>
        <taxon>Nucleocytoviricota</taxon>
        <taxon>Megaviricetes</taxon>
        <taxon>Imitervirales</taxon>
        <taxon>Mimiviridae</taxon>
        <taxon>Megamimivirinae</taxon>
        <taxon>Tupanvirus</taxon>
        <taxon>Tupanvirus altamarinense</taxon>
    </lineage>
</organism>
<feature type="compositionally biased region" description="Acidic residues" evidence="1">
    <location>
        <begin position="297"/>
        <end position="329"/>
    </location>
</feature>
<reference evidence="2" key="1">
    <citation type="submission" date="2017-06" db="EMBL/GenBank/DDBJ databases">
        <authorList>
            <person name="Assis F.L."/>
            <person name="Abrahao J.S."/>
            <person name="Silva L."/>
            <person name="Khalil J.B."/>
            <person name="Rodrigues R."/>
            <person name="Silva L.S."/>
            <person name="Boratto P."/>
            <person name="Andrade M."/>
            <person name="Kroon E.G."/>
            <person name="Ribeiro B."/>
            <person name="Bergier I."/>
            <person name="Seligmann H."/>
            <person name="Ghigo E."/>
            <person name="Colson P."/>
            <person name="Levasseur A."/>
            <person name="Raoult D."/>
            <person name="Scola B.L."/>
        </authorList>
    </citation>
    <scope>NUCLEOTIDE SEQUENCE</scope>
    <source>
        <strain evidence="2">Deep ocean</strain>
    </source>
</reference>
<dbReference type="SUPFAM" id="SSF50985">
    <property type="entry name" value="RCC1/BLIP-II"/>
    <property type="match status" value="1"/>
</dbReference>
<evidence type="ECO:0000313" key="2">
    <source>
        <dbReference type="EMBL" id="QKU33877.1"/>
    </source>
</evidence>
<proteinExistence type="predicted"/>
<reference evidence="2" key="2">
    <citation type="journal article" date="2018" name="Nat. Commun.">
        <title>Tailed giant Tupanvirus possesses the most complete translational apparatus of the known virosphere.</title>
        <authorList>
            <person name="Abrahao J."/>
            <person name="Silva L."/>
            <person name="Silva L.S."/>
            <person name="Khalil J.Y.B."/>
            <person name="Rodrigues R."/>
            <person name="Arantes T."/>
            <person name="Assis F."/>
            <person name="Boratto P."/>
            <person name="Andrade M."/>
            <person name="Kroon E.G."/>
            <person name="Ribeiro B."/>
            <person name="Bergier I."/>
            <person name="Seligmann H."/>
            <person name="Ghigo E."/>
            <person name="Colson P."/>
            <person name="Levasseur A."/>
            <person name="Kroemer G."/>
            <person name="Raoult D."/>
            <person name="La Scola B."/>
        </authorList>
    </citation>
    <scope>NUCLEOTIDE SEQUENCE [LARGE SCALE GENOMIC DNA]</scope>
    <source>
        <strain evidence="2">Deep ocean</strain>
    </source>
</reference>
<feature type="compositionally biased region" description="Acidic residues" evidence="1">
    <location>
        <begin position="233"/>
        <end position="250"/>
    </location>
</feature>
<dbReference type="GO" id="GO:0004842">
    <property type="term" value="F:ubiquitin-protein transferase activity"/>
    <property type="evidence" value="ECO:0007669"/>
    <property type="project" value="InterPro"/>
</dbReference>